<dbReference type="Pfam" id="PF00172">
    <property type="entry name" value="Zn_clus"/>
    <property type="match status" value="1"/>
</dbReference>
<keyword evidence="1" id="KW-0805">Transcription regulation</keyword>
<dbReference type="SMART" id="SM00066">
    <property type="entry name" value="GAL4"/>
    <property type="match status" value="1"/>
</dbReference>
<evidence type="ECO:0000256" key="3">
    <source>
        <dbReference type="ARBA" id="ARBA00023163"/>
    </source>
</evidence>
<dbReference type="PROSITE" id="PS50048">
    <property type="entry name" value="ZN2_CY6_FUNGAL_2"/>
    <property type="match status" value="1"/>
</dbReference>
<evidence type="ECO:0000313" key="7">
    <source>
        <dbReference type="Proteomes" id="UP000326289"/>
    </source>
</evidence>
<dbReference type="Proteomes" id="UP000326289">
    <property type="component" value="Unassembled WGS sequence"/>
</dbReference>
<keyword evidence="4" id="KW-0539">Nucleus</keyword>
<dbReference type="InterPro" id="IPR036864">
    <property type="entry name" value="Zn2-C6_fun-type_DNA-bd_sf"/>
</dbReference>
<dbReference type="CDD" id="cd00067">
    <property type="entry name" value="GAL4"/>
    <property type="match status" value="1"/>
</dbReference>
<dbReference type="GO" id="GO:0003677">
    <property type="term" value="F:DNA binding"/>
    <property type="evidence" value="ECO:0007669"/>
    <property type="project" value="UniProtKB-KW"/>
</dbReference>
<dbReference type="Pfam" id="PF11951">
    <property type="entry name" value="Fungal_trans_2"/>
    <property type="match status" value="1"/>
</dbReference>
<evidence type="ECO:0000256" key="2">
    <source>
        <dbReference type="ARBA" id="ARBA00023125"/>
    </source>
</evidence>
<keyword evidence="2" id="KW-0238">DNA-binding</keyword>
<dbReference type="InterPro" id="IPR021858">
    <property type="entry name" value="Fun_TF"/>
</dbReference>
<feature type="domain" description="Zn(2)-C6 fungal-type" evidence="5">
    <location>
        <begin position="13"/>
        <end position="42"/>
    </location>
</feature>
<evidence type="ECO:0000259" key="5">
    <source>
        <dbReference type="PROSITE" id="PS50048"/>
    </source>
</evidence>
<evidence type="ECO:0000256" key="4">
    <source>
        <dbReference type="ARBA" id="ARBA00023242"/>
    </source>
</evidence>
<proteinExistence type="predicted"/>
<dbReference type="PANTHER" id="PTHR47784:SF5">
    <property type="entry name" value="STEROL UPTAKE CONTROL PROTEIN 2"/>
    <property type="match status" value="1"/>
</dbReference>
<name>A0A5N6JF12_9EURO</name>
<evidence type="ECO:0000313" key="6">
    <source>
        <dbReference type="EMBL" id="KAB8277452.1"/>
    </source>
</evidence>
<sequence>MPPRRSHKKSRNGCDQCKKRRVKCDEADPCLNCTRRGLSCSYQPRVVTPQPEPKKKHAEQLIACTPAPGTSLAEISARTDAALKAFQRNVTDTAYFVREWNGQDPELMHHYCISTCTTLSDEEDVRHVWRTEIPRIAYSYEFLMHGILSLSALHLSYVKPEKHSHYLTSSTFHMALGLQTFRTILRKPTAENCFALFAFSGVIMVWICAVPTDSKDAQPLSSVIEMFNLCRGITTLLEFFPLINKSCLGPLMARDWSEKRGTPLRLFNGLDDQISRLRYRLTIEVLAEEERSVLEHAVTELEKTCQRIEHARTFSASAMVYIWPIVVRVGFISLIEQRQPFALVLLACYCTQLHVFRRFWVLERRAESLLSEVLEVMPPGYADLLDWPRQFCLHGPDLEKWCVLNPNPSSEGIVQ</sequence>
<protein>
    <recommendedName>
        <fullName evidence="5">Zn(2)-C6 fungal-type domain-containing protein</fullName>
    </recommendedName>
</protein>
<reference evidence="6 7" key="1">
    <citation type="submission" date="2019-04" db="EMBL/GenBank/DDBJ databases">
        <title>Fungal friends and foes A comparative genomics study of 23 Aspergillus species from section Flavi.</title>
        <authorList>
            <consortium name="DOE Joint Genome Institute"/>
            <person name="Kjaerbolling I."/>
            <person name="Vesth T.C."/>
            <person name="Frisvad J.C."/>
            <person name="Nybo J.L."/>
            <person name="Theobald S."/>
            <person name="Kildgaard S."/>
            <person name="Petersen T.I."/>
            <person name="Kuo A."/>
            <person name="Sato A."/>
            <person name="Lyhne E.K."/>
            <person name="Kogle M.E."/>
            <person name="Wiebenga A."/>
            <person name="Kun R.S."/>
            <person name="Lubbers R.J."/>
            <person name="Makela M.R."/>
            <person name="Barry K."/>
            <person name="Chovatia M."/>
            <person name="Clum A."/>
            <person name="Daum C."/>
            <person name="Haridas S."/>
            <person name="He G."/>
            <person name="LaButti K."/>
            <person name="Lipzen A."/>
            <person name="Mondo S."/>
            <person name="Pangilinan J."/>
            <person name="Riley R."/>
            <person name="Salamov A."/>
            <person name="Simmons B.A."/>
            <person name="Magnuson J.K."/>
            <person name="Henrissat B."/>
            <person name="Mortensen U.H."/>
            <person name="Larsen T.O."/>
            <person name="De vries R.P."/>
            <person name="Grigoriev I.V."/>
            <person name="Machida M."/>
            <person name="Baker S.E."/>
            <person name="Andersen M.R."/>
        </authorList>
    </citation>
    <scope>NUCLEOTIDE SEQUENCE [LARGE SCALE GENOMIC DNA]</scope>
    <source>
        <strain evidence="6 7">CBS 117635</strain>
    </source>
</reference>
<dbReference type="EMBL" id="ML732772">
    <property type="protein sequence ID" value="KAB8277452.1"/>
    <property type="molecule type" value="Genomic_DNA"/>
</dbReference>
<dbReference type="InterPro" id="IPR053157">
    <property type="entry name" value="Sterol_Uptake_Regulator"/>
</dbReference>
<evidence type="ECO:0000256" key="1">
    <source>
        <dbReference type="ARBA" id="ARBA00023015"/>
    </source>
</evidence>
<dbReference type="GO" id="GO:0001228">
    <property type="term" value="F:DNA-binding transcription activator activity, RNA polymerase II-specific"/>
    <property type="evidence" value="ECO:0007669"/>
    <property type="project" value="TreeGrafter"/>
</dbReference>
<keyword evidence="7" id="KW-1185">Reference proteome</keyword>
<dbReference type="Gene3D" id="4.10.240.10">
    <property type="entry name" value="Zn(2)-C6 fungal-type DNA-binding domain"/>
    <property type="match status" value="1"/>
</dbReference>
<organism evidence="6 7">
    <name type="scientific">Aspergillus minisclerotigenes</name>
    <dbReference type="NCBI Taxonomy" id="656917"/>
    <lineage>
        <taxon>Eukaryota</taxon>
        <taxon>Fungi</taxon>
        <taxon>Dikarya</taxon>
        <taxon>Ascomycota</taxon>
        <taxon>Pezizomycotina</taxon>
        <taxon>Eurotiomycetes</taxon>
        <taxon>Eurotiomycetidae</taxon>
        <taxon>Eurotiales</taxon>
        <taxon>Aspergillaceae</taxon>
        <taxon>Aspergillus</taxon>
        <taxon>Aspergillus subgen. Circumdati</taxon>
    </lineage>
</organism>
<dbReference type="PANTHER" id="PTHR47784">
    <property type="entry name" value="STEROL UPTAKE CONTROL PROTEIN 2"/>
    <property type="match status" value="1"/>
</dbReference>
<dbReference type="InterPro" id="IPR001138">
    <property type="entry name" value="Zn2Cys6_DnaBD"/>
</dbReference>
<dbReference type="GO" id="GO:0008270">
    <property type="term" value="F:zinc ion binding"/>
    <property type="evidence" value="ECO:0007669"/>
    <property type="project" value="InterPro"/>
</dbReference>
<gene>
    <name evidence="6" type="ORF">BDV30DRAFT_205117</name>
</gene>
<dbReference type="PROSITE" id="PS00463">
    <property type="entry name" value="ZN2_CY6_FUNGAL_1"/>
    <property type="match status" value="1"/>
</dbReference>
<dbReference type="AlphaFoldDB" id="A0A5N6JF12"/>
<dbReference type="SUPFAM" id="SSF57701">
    <property type="entry name" value="Zn2/Cys6 DNA-binding domain"/>
    <property type="match status" value="1"/>
</dbReference>
<keyword evidence="3" id="KW-0804">Transcription</keyword>
<accession>A0A5N6JF12</accession>